<evidence type="ECO:0000256" key="1">
    <source>
        <dbReference type="SAM" id="Phobius"/>
    </source>
</evidence>
<proteinExistence type="predicted"/>
<feature type="transmembrane region" description="Helical" evidence="1">
    <location>
        <begin position="7"/>
        <end position="28"/>
    </location>
</feature>
<sequence length="74" mass="8677">MWRNRMVSLRLIYFAEICLLLLVVNEVIEKYELINRAFPGWWSPTNTILNVTPTTCLLVLRLRVAVVVRFVVNS</sequence>
<evidence type="ECO:0000313" key="2">
    <source>
        <dbReference type="EMBL" id="KOF80975.1"/>
    </source>
</evidence>
<dbReference type="AlphaFoldDB" id="A0A0L8GWI6"/>
<gene>
    <name evidence="2" type="ORF">OCBIM_22027141mg</name>
</gene>
<organism evidence="2">
    <name type="scientific">Octopus bimaculoides</name>
    <name type="common">California two-spotted octopus</name>
    <dbReference type="NCBI Taxonomy" id="37653"/>
    <lineage>
        <taxon>Eukaryota</taxon>
        <taxon>Metazoa</taxon>
        <taxon>Spiralia</taxon>
        <taxon>Lophotrochozoa</taxon>
        <taxon>Mollusca</taxon>
        <taxon>Cephalopoda</taxon>
        <taxon>Coleoidea</taxon>
        <taxon>Octopodiformes</taxon>
        <taxon>Octopoda</taxon>
        <taxon>Incirrata</taxon>
        <taxon>Octopodidae</taxon>
        <taxon>Octopus</taxon>
    </lineage>
</organism>
<accession>A0A0L8GWI6</accession>
<dbReference type="EMBL" id="KQ420199">
    <property type="protein sequence ID" value="KOF80975.1"/>
    <property type="molecule type" value="Genomic_DNA"/>
</dbReference>
<reference evidence="2" key="1">
    <citation type="submission" date="2015-07" db="EMBL/GenBank/DDBJ databases">
        <title>MeaNS - Measles Nucleotide Surveillance Program.</title>
        <authorList>
            <person name="Tran T."/>
            <person name="Druce J."/>
        </authorList>
    </citation>
    <scope>NUCLEOTIDE SEQUENCE</scope>
    <source>
        <strain evidence="2">UCB-OBI-ISO-001</strain>
        <tissue evidence="2">Gonad</tissue>
    </source>
</reference>
<keyword evidence="1" id="KW-0812">Transmembrane</keyword>
<protein>
    <submittedName>
        <fullName evidence="2">Uncharacterized protein</fullName>
    </submittedName>
</protein>
<name>A0A0L8GWI6_OCTBM</name>
<keyword evidence="1" id="KW-1133">Transmembrane helix</keyword>
<feature type="transmembrane region" description="Helical" evidence="1">
    <location>
        <begin position="48"/>
        <end position="72"/>
    </location>
</feature>
<keyword evidence="1" id="KW-0472">Membrane</keyword>